<dbReference type="GO" id="GO:0006890">
    <property type="term" value="P:retrograde vesicle-mediated transport, Golgi to endoplasmic reticulum"/>
    <property type="evidence" value="ECO:0007669"/>
    <property type="project" value="UniProtKB-UniRule"/>
</dbReference>
<evidence type="ECO:0000256" key="2">
    <source>
        <dbReference type="ARBA" id="ARBA00010516"/>
    </source>
</evidence>
<feature type="domain" description="MHD" evidence="13">
    <location>
        <begin position="286"/>
        <end position="532"/>
    </location>
</feature>
<keyword evidence="7 11" id="KW-0653">Protein transport</keyword>
<dbReference type="InterPro" id="IPR027059">
    <property type="entry name" value="Coatomer_dsu"/>
</dbReference>
<dbReference type="InterPro" id="IPR022775">
    <property type="entry name" value="AP_mu_sigma_su"/>
</dbReference>
<keyword evidence="6 11" id="KW-0931">ER-Golgi transport</keyword>
<dbReference type="InterPro" id="IPR036168">
    <property type="entry name" value="AP2_Mu_C_sf"/>
</dbReference>
<evidence type="ECO:0000256" key="1">
    <source>
        <dbReference type="ARBA" id="ARBA00004255"/>
    </source>
</evidence>
<dbReference type="Gene3D" id="3.40.50.12550">
    <property type="entry name" value="Ubiquitin-activating enzyme E1, inactive adenylation domain, subdomain 2"/>
    <property type="match status" value="1"/>
</dbReference>
<dbReference type="InterPro" id="IPR028565">
    <property type="entry name" value="MHD"/>
</dbReference>
<reference evidence="14" key="1">
    <citation type="submission" date="2020-11" db="EMBL/GenBank/DDBJ databases">
        <authorList>
            <consortium name="DOE Joint Genome Institute"/>
            <person name="Ahrendt S."/>
            <person name="Riley R."/>
            <person name="Andreopoulos W."/>
            <person name="Labutti K."/>
            <person name="Pangilinan J."/>
            <person name="Ruiz-Duenas F.J."/>
            <person name="Barrasa J.M."/>
            <person name="Sanchez-Garcia M."/>
            <person name="Camarero S."/>
            <person name="Miyauchi S."/>
            <person name="Serrano A."/>
            <person name="Linde D."/>
            <person name="Babiker R."/>
            <person name="Drula E."/>
            <person name="Ayuso-Fernandez I."/>
            <person name="Pacheco R."/>
            <person name="Padilla G."/>
            <person name="Ferreira P."/>
            <person name="Barriuso J."/>
            <person name="Kellner H."/>
            <person name="Castanera R."/>
            <person name="Alfaro M."/>
            <person name="Ramirez L."/>
            <person name="Pisabarro A.G."/>
            <person name="Kuo A."/>
            <person name="Tritt A."/>
            <person name="Lipzen A."/>
            <person name="He G."/>
            <person name="Yan M."/>
            <person name="Ng V."/>
            <person name="Cullen D."/>
            <person name="Martin F."/>
            <person name="Rosso M.-N."/>
            <person name="Henrissat B."/>
            <person name="Hibbett D."/>
            <person name="Martinez A.T."/>
            <person name="Grigoriev I.V."/>
        </authorList>
    </citation>
    <scope>NUCLEOTIDE SEQUENCE</scope>
    <source>
        <strain evidence="14">AH 40177</strain>
    </source>
</reference>
<feature type="compositionally biased region" description="Polar residues" evidence="12">
    <location>
        <begin position="207"/>
        <end position="219"/>
    </location>
</feature>
<evidence type="ECO:0000256" key="9">
    <source>
        <dbReference type="ARBA" id="ARBA00023136"/>
    </source>
</evidence>
<dbReference type="Gene3D" id="3.30.450.60">
    <property type="match status" value="1"/>
</dbReference>
<dbReference type="SUPFAM" id="SSF49447">
    <property type="entry name" value="Second domain of Mu2 adaptin subunit (ap50) of ap2 adaptor"/>
    <property type="match status" value="1"/>
</dbReference>
<proteinExistence type="inferred from homology"/>
<evidence type="ECO:0000256" key="6">
    <source>
        <dbReference type="ARBA" id="ARBA00022892"/>
    </source>
</evidence>
<evidence type="ECO:0000256" key="12">
    <source>
        <dbReference type="SAM" id="MobiDB-lite"/>
    </source>
</evidence>
<evidence type="ECO:0000256" key="3">
    <source>
        <dbReference type="ARBA" id="ARBA00011775"/>
    </source>
</evidence>
<feature type="region of interest" description="Disordered" evidence="12">
    <location>
        <begin position="254"/>
        <end position="278"/>
    </location>
</feature>
<dbReference type="GO" id="GO:0030126">
    <property type="term" value="C:COPI vesicle coat"/>
    <property type="evidence" value="ECO:0007669"/>
    <property type="project" value="UniProtKB-UniRule"/>
</dbReference>
<dbReference type="GO" id="GO:0008641">
    <property type="term" value="F:ubiquitin-like modifier activating enzyme activity"/>
    <property type="evidence" value="ECO:0007669"/>
    <property type="project" value="InterPro"/>
</dbReference>
<dbReference type="CDD" id="cd14830">
    <property type="entry name" value="Delta_COP_N"/>
    <property type="match status" value="1"/>
</dbReference>
<accession>A0A9P5PWH0</accession>
<dbReference type="SUPFAM" id="SSF64356">
    <property type="entry name" value="SNARE-like"/>
    <property type="match status" value="1"/>
</dbReference>
<comment type="subunit">
    <text evidence="3 11">Oligomeric complex that consists of at least the alpha, beta, beta', gamma, delta, epsilon and zeta subunits.</text>
</comment>
<dbReference type="SUPFAM" id="SSF69572">
    <property type="entry name" value="Activating enzymes of the ubiquitin-like proteins"/>
    <property type="match status" value="1"/>
</dbReference>
<evidence type="ECO:0000256" key="10">
    <source>
        <dbReference type="ARBA" id="ARBA00023329"/>
    </source>
</evidence>
<dbReference type="FunFam" id="3.30.450.60:FF:000003">
    <property type="entry name" value="Coatomer subunit delta"/>
    <property type="match status" value="1"/>
</dbReference>
<dbReference type="OrthoDB" id="10266042at2759"/>
<evidence type="ECO:0000256" key="7">
    <source>
        <dbReference type="ARBA" id="ARBA00022927"/>
    </source>
</evidence>
<comment type="caution">
    <text evidence="14">The sequence shown here is derived from an EMBL/GenBank/DDBJ whole genome shotgun (WGS) entry which is preliminary data.</text>
</comment>
<dbReference type="Pfam" id="PF00899">
    <property type="entry name" value="ThiF"/>
    <property type="match status" value="1"/>
</dbReference>
<dbReference type="Gene3D" id="3.40.50.720">
    <property type="entry name" value="NAD(P)-binding Rossmann-like Domain"/>
    <property type="match status" value="1"/>
</dbReference>
<feature type="compositionally biased region" description="Basic and acidic residues" evidence="12">
    <location>
        <begin position="165"/>
        <end position="175"/>
    </location>
</feature>
<comment type="function">
    <text evidence="11">The coatomer is a cytosolic protein complex that binds to dilysine motifs and reversibly associates with Golgi non-clathrin-coated vesicles, which further mediate biosynthetic protein transport from the ER, via the Golgi up to the trans Golgi network.</text>
</comment>
<dbReference type="AlphaFoldDB" id="A0A9P5PWH0"/>
<organism evidence="14 15">
    <name type="scientific">Rhodocollybia butyracea</name>
    <dbReference type="NCBI Taxonomy" id="206335"/>
    <lineage>
        <taxon>Eukaryota</taxon>
        <taxon>Fungi</taxon>
        <taxon>Dikarya</taxon>
        <taxon>Basidiomycota</taxon>
        <taxon>Agaricomycotina</taxon>
        <taxon>Agaricomycetes</taxon>
        <taxon>Agaricomycetidae</taxon>
        <taxon>Agaricales</taxon>
        <taxon>Marasmiineae</taxon>
        <taxon>Omphalotaceae</taxon>
        <taxon>Rhodocollybia</taxon>
    </lineage>
</organism>
<gene>
    <name evidence="14" type="ORF">BDP27DRAFT_1401819</name>
</gene>
<dbReference type="PROSITE" id="PS51072">
    <property type="entry name" value="MHD"/>
    <property type="match status" value="1"/>
</dbReference>
<dbReference type="InterPro" id="IPR035985">
    <property type="entry name" value="Ubiquitin-activating_enz"/>
</dbReference>
<evidence type="ECO:0000259" key="13">
    <source>
        <dbReference type="PROSITE" id="PS51072"/>
    </source>
</evidence>
<evidence type="ECO:0000256" key="8">
    <source>
        <dbReference type="ARBA" id="ARBA00023034"/>
    </source>
</evidence>
<keyword evidence="10" id="KW-0968">Cytoplasmic vesicle</keyword>
<dbReference type="PANTHER" id="PTHR10121">
    <property type="entry name" value="COATOMER SUBUNIT DELTA"/>
    <property type="match status" value="1"/>
</dbReference>
<sequence>MVVLAASICTKGGKAVISRQFRDMTRARIESLLASFPKLIPTNTQHTTVETADVRFVYQPLEDLYILLITNKTSNILLDIDTLHLFARVVSDMCRTADEREILSKSFEILGAFDEVVSMGYREQVNLMQVRNVLEMESHEEKIQEIIARNKEAEAKEELKRRAKQLEMQRREQQRRTASAGGGSSYLGGMPTGYSPVPKFEVPEPSRITTSSPALTTTRAPAFKGSGMKLGSKKTKQAELLDALGGDVLASPATSIDVSAPPTPSIVSTPAAPRSNERGSLPEVQAEAIHVAIKEQISLSLLRDGGVQSMDLKGDMNLLISDADLAHIKIGLTQPSTDFGNSLQFKQHPNVAKFAPGKERVVALKDSSRAFPVGQSLAVLRWKYTGTDESNVPLSINCWPSPSNDGTCEVSIEYELENENITFHDVVISIPLPDGSYPTVSSHTGEWSLNPSSHSIAWSIPIVSADEDTKSGSLIFNVGGDDVDVFFPINVSFVAQCSLAGVNVASVTKTSGEGVPTFSVDSLLTVDEYLPLEDATVQSTSGAPDAKTRRYDRQLRLWAASGQAALESARILVIPASATATSILKNLVLPGLGHFTLMDDKKVTGADAGNNFFLDGLKSVGKSRAEEGVQGLRELNDGVEGVADVRDIKQVLKSNKEWLKAFDVVVAHNVHPHILDDLAAVLWPDTHLVIVNSAGFLAEFSVHYQEHQIIESHSETAASLRIDKAFPSLLDYAMSLPLDTMDITDHGHIPYPVILVRVLEEWRREREQVVGPSSGLGAPSTSTEKKAFKQRIRAMMRKFDEENFEEAEAQAWKCWTITGVPSEIQELFTLYYSSTSSSSTFPALVSALFQFSQNNPASPLYTSGLLPLTSTLPDMKSSTEEYVKLQKLYRAQSEKEHNVFKEYLAKEKVTVDDPTVDTFLKNAHALKVLKGREWKGINPGSNEVLANKLSIQPKEIATHLALAAVRSLRAKGALPSLEFDSDTNDTTMADALDKEKIKELLTAEAQSFLPLGTELPEEEWDVASGEMRVKFINLFLFFLTASYSARAPSADLPTTAAFIGGLVAQEIIKMITKQYVPISAGNASSPADDQLGVLVVDLVETWTGTI</sequence>
<dbReference type="Pfam" id="PF01217">
    <property type="entry name" value="Clat_adaptor_s"/>
    <property type="match status" value="1"/>
</dbReference>
<keyword evidence="5 11" id="KW-0963">Cytoplasm</keyword>
<evidence type="ECO:0000256" key="4">
    <source>
        <dbReference type="ARBA" id="ARBA00022448"/>
    </source>
</evidence>
<dbReference type="Pfam" id="PF00928">
    <property type="entry name" value="Adap_comp_sub"/>
    <property type="match status" value="1"/>
</dbReference>
<comment type="subcellular location">
    <subcellularLocation>
        <location evidence="11">Cytoplasm</location>
    </subcellularLocation>
    <subcellularLocation>
        <location evidence="1 11">Golgi apparatus membrane</location>
        <topology evidence="1 11">Peripheral membrane protein</topology>
        <orientation evidence="1 11">Cytoplasmic side</orientation>
    </subcellularLocation>
    <subcellularLocation>
        <location evidence="11">Cytoplasmic vesicle</location>
        <location evidence="11">COPI-coated vesicle membrane</location>
        <topology evidence="11">Peripheral membrane protein</topology>
        <orientation evidence="11">Cytoplasmic side</orientation>
    </subcellularLocation>
</comment>
<dbReference type="InterPro" id="IPR011012">
    <property type="entry name" value="Longin-like_dom_sf"/>
</dbReference>
<keyword evidence="4 11" id="KW-0813">Transport</keyword>
<keyword evidence="8 11" id="KW-0333">Golgi apparatus</keyword>
<dbReference type="CDD" id="cd09254">
    <property type="entry name" value="AP_delta-COPI_MHD"/>
    <property type="match status" value="1"/>
</dbReference>
<keyword evidence="9 11" id="KW-0472">Membrane</keyword>
<keyword evidence="15" id="KW-1185">Reference proteome</keyword>
<dbReference type="GO" id="GO:0000139">
    <property type="term" value="C:Golgi membrane"/>
    <property type="evidence" value="ECO:0007669"/>
    <property type="project" value="UniProtKB-SubCell"/>
</dbReference>
<protein>
    <recommendedName>
        <fullName evidence="11">Coatomer subunit delta</fullName>
    </recommendedName>
</protein>
<dbReference type="EMBL" id="JADNRY010000038">
    <property type="protein sequence ID" value="KAF9070661.1"/>
    <property type="molecule type" value="Genomic_DNA"/>
</dbReference>
<dbReference type="GO" id="GO:0051645">
    <property type="term" value="P:Golgi localization"/>
    <property type="evidence" value="ECO:0007669"/>
    <property type="project" value="TreeGrafter"/>
</dbReference>
<comment type="similarity">
    <text evidence="2 11">Belongs to the adaptor complexes medium subunit family. Delta-COP subfamily.</text>
</comment>
<evidence type="ECO:0000313" key="15">
    <source>
        <dbReference type="Proteomes" id="UP000772434"/>
    </source>
</evidence>
<dbReference type="Proteomes" id="UP000772434">
    <property type="component" value="Unassembled WGS sequence"/>
</dbReference>
<dbReference type="GO" id="GO:0006888">
    <property type="term" value="P:endoplasmic reticulum to Golgi vesicle-mediated transport"/>
    <property type="evidence" value="ECO:0007669"/>
    <property type="project" value="TreeGrafter"/>
</dbReference>
<feature type="region of interest" description="Disordered" evidence="12">
    <location>
        <begin position="165"/>
        <end position="231"/>
    </location>
</feature>
<name>A0A9P5PWH0_9AGAR</name>
<dbReference type="InterPro" id="IPR000594">
    <property type="entry name" value="ThiF_NAD_FAD-bd"/>
</dbReference>
<dbReference type="Gene3D" id="2.60.40.1170">
    <property type="entry name" value="Mu homology domain, subdomain B"/>
    <property type="match status" value="2"/>
</dbReference>
<evidence type="ECO:0000256" key="11">
    <source>
        <dbReference type="RuleBase" id="RU366052"/>
    </source>
</evidence>
<evidence type="ECO:0000313" key="14">
    <source>
        <dbReference type="EMBL" id="KAF9070661.1"/>
    </source>
</evidence>
<dbReference type="PANTHER" id="PTHR10121:SF0">
    <property type="entry name" value="COATOMER SUBUNIT DELTA"/>
    <property type="match status" value="1"/>
</dbReference>
<dbReference type="GO" id="GO:0015031">
    <property type="term" value="P:protein transport"/>
    <property type="evidence" value="ECO:0007669"/>
    <property type="project" value="UniProtKB-KW"/>
</dbReference>
<evidence type="ECO:0000256" key="5">
    <source>
        <dbReference type="ARBA" id="ARBA00022490"/>
    </source>
</evidence>